<dbReference type="InterPro" id="IPR001412">
    <property type="entry name" value="aa-tRNA-synth_I_CS"/>
</dbReference>
<evidence type="ECO:0000256" key="4">
    <source>
        <dbReference type="ARBA" id="ARBA00022840"/>
    </source>
</evidence>
<keyword evidence="3 10" id="KW-0547">Nucleotide-binding</keyword>
<comment type="catalytic activity">
    <reaction evidence="7">
        <text>tRNA(Tyr) + L-tyrosine + ATP = L-tyrosyl-tRNA(Tyr) + AMP + diphosphate + H(+)</text>
        <dbReference type="Rhea" id="RHEA:10220"/>
        <dbReference type="Rhea" id="RHEA-COMP:9706"/>
        <dbReference type="Rhea" id="RHEA-COMP:9707"/>
        <dbReference type="ChEBI" id="CHEBI:15378"/>
        <dbReference type="ChEBI" id="CHEBI:30616"/>
        <dbReference type="ChEBI" id="CHEBI:33019"/>
        <dbReference type="ChEBI" id="CHEBI:58315"/>
        <dbReference type="ChEBI" id="CHEBI:78442"/>
        <dbReference type="ChEBI" id="CHEBI:78536"/>
        <dbReference type="ChEBI" id="CHEBI:456215"/>
        <dbReference type="EC" id="6.1.1.1"/>
    </reaction>
</comment>
<dbReference type="Pfam" id="PF00579">
    <property type="entry name" value="tRNA-synt_1b"/>
    <property type="match status" value="1"/>
</dbReference>
<dbReference type="Gene3D" id="3.10.290.10">
    <property type="entry name" value="RNA-binding S4 domain"/>
    <property type="match status" value="1"/>
</dbReference>
<evidence type="ECO:0000256" key="8">
    <source>
        <dbReference type="NCBIfam" id="TIGR00234"/>
    </source>
</evidence>
<name>A0A1F6BLK3_9BACT</name>
<dbReference type="CDD" id="cd00165">
    <property type="entry name" value="S4"/>
    <property type="match status" value="1"/>
</dbReference>
<dbReference type="Gene3D" id="1.10.240.10">
    <property type="entry name" value="Tyrosyl-Transfer RNA Synthetase"/>
    <property type="match status" value="1"/>
</dbReference>
<sequence length="394" mass="44164">MSETDEMLIQKILTRGVAEIIDHNHLEHRLRSGEKLRVKLGIDPTSPDLHLGHTVVLRKLRQFQDAGHQAVLIIGDFTGQIGDPSGRSETRKVLSEKEVKTNLRHYLAQASKVIDVRRAEVAYNGRWHGKRGVRGLLELAKSATVQQILKRDDFEKRLNENADVSVLEMLYPLLQGYDSVAVKADVELGGTDQKFNLLMGRRVQRYFGPAAAGEQDVITVPLIEGTDGVRKMSKSVGNYIGITEEPQEMFGKLMAVPDALLTKYFETLTDIDEPQGMHPKDKKLLLAETIVGMYHSPEKAKEACEEFIKTFSEGAAPEKPKNLLILKDMKDASLLWIVSIATSVSKSDARRLINQKAVELNGTLKTDPRETPPLKNGDVLKIGKHRFYKIEIKQ</sequence>
<dbReference type="GO" id="GO:0004831">
    <property type="term" value="F:tyrosine-tRNA ligase activity"/>
    <property type="evidence" value="ECO:0007669"/>
    <property type="project" value="UniProtKB-UniRule"/>
</dbReference>
<reference evidence="11 12" key="1">
    <citation type="journal article" date="2016" name="Nat. Commun.">
        <title>Thousands of microbial genomes shed light on interconnected biogeochemical processes in an aquifer system.</title>
        <authorList>
            <person name="Anantharaman K."/>
            <person name="Brown C.T."/>
            <person name="Hug L.A."/>
            <person name="Sharon I."/>
            <person name="Castelle C.J."/>
            <person name="Probst A.J."/>
            <person name="Thomas B.C."/>
            <person name="Singh A."/>
            <person name="Wilkins M.J."/>
            <person name="Karaoz U."/>
            <person name="Brodie E.L."/>
            <person name="Williams K.H."/>
            <person name="Hubbard S.S."/>
            <person name="Banfield J.F."/>
        </authorList>
    </citation>
    <scope>NUCLEOTIDE SEQUENCE [LARGE SCALE GENOMIC DNA]</scope>
</reference>
<evidence type="ECO:0000313" key="11">
    <source>
        <dbReference type="EMBL" id="OGG37790.1"/>
    </source>
</evidence>
<comment type="caution">
    <text evidence="11">The sequence shown here is derived from an EMBL/GenBank/DDBJ whole genome shotgun (WGS) entry which is preliminary data.</text>
</comment>
<dbReference type="InterPro" id="IPR036986">
    <property type="entry name" value="S4_RNA-bd_sf"/>
</dbReference>
<dbReference type="GO" id="GO:0005524">
    <property type="term" value="F:ATP binding"/>
    <property type="evidence" value="ECO:0007669"/>
    <property type="project" value="UniProtKB-KW"/>
</dbReference>
<evidence type="ECO:0000256" key="7">
    <source>
        <dbReference type="ARBA" id="ARBA00048248"/>
    </source>
</evidence>
<proteinExistence type="inferred from homology"/>
<evidence type="ECO:0000313" key="12">
    <source>
        <dbReference type="Proteomes" id="UP000176273"/>
    </source>
</evidence>
<organism evidence="11 12">
    <name type="scientific">Candidatus Jorgensenbacteria bacterium GWA1_54_12</name>
    <dbReference type="NCBI Taxonomy" id="1798468"/>
    <lineage>
        <taxon>Bacteria</taxon>
        <taxon>Candidatus Joergenseniibacteriota</taxon>
    </lineage>
</organism>
<keyword evidence="6 10" id="KW-0030">Aminoacyl-tRNA synthetase</keyword>
<dbReference type="SUPFAM" id="SSF52374">
    <property type="entry name" value="Nucleotidylyl transferase"/>
    <property type="match status" value="1"/>
</dbReference>
<dbReference type="InterPro" id="IPR024088">
    <property type="entry name" value="Tyr-tRNA-ligase_bac-type"/>
</dbReference>
<keyword evidence="9" id="KW-0694">RNA-binding</keyword>
<dbReference type="CDD" id="cd00805">
    <property type="entry name" value="TyrRS_core"/>
    <property type="match status" value="1"/>
</dbReference>
<dbReference type="PROSITE" id="PS50889">
    <property type="entry name" value="S4"/>
    <property type="match status" value="1"/>
</dbReference>
<dbReference type="EMBL" id="MFKH01000002">
    <property type="protein sequence ID" value="OGG37790.1"/>
    <property type="molecule type" value="Genomic_DNA"/>
</dbReference>
<evidence type="ECO:0000256" key="1">
    <source>
        <dbReference type="ARBA" id="ARBA00013160"/>
    </source>
</evidence>
<dbReference type="GO" id="GO:0006437">
    <property type="term" value="P:tyrosyl-tRNA aminoacylation"/>
    <property type="evidence" value="ECO:0007669"/>
    <property type="project" value="UniProtKB-UniRule"/>
</dbReference>
<dbReference type="EC" id="6.1.1.1" evidence="1 8"/>
<dbReference type="Proteomes" id="UP000176273">
    <property type="component" value="Unassembled WGS sequence"/>
</dbReference>
<gene>
    <name evidence="11" type="ORF">A2110_00435</name>
</gene>
<dbReference type="AlphaFoldDB" id="A0A1F6BLK3"/>
<evidence type="ECO:0000256" key="6">
    <source>
        <dbReference type="ARBA" id="ARBA00023146"/>
    </source>
</evidence>
<evidence type="ECO:0000256" key="2">
    <source>
        <dbReference type="ARBA" id="ARBA00022598"/>
    </source>
</evidence>
<dbReference type="GO" id="GO:0003723">
    <property type="term" value="F:RNA binding"/>
    <property type="evidence" value="ECO:0007669"/>
    <property type="project" value="UniProtKB-KW"/>
</dbReference>
<keyword evidence="2 10" id="KW-0436">Ligase</keyword>
<accession>A0A1F6BLK3</accession>
<dbReference type="GO" id="GO:0005829">
    <property type="term" value="C:cytosol"/>
    <property type="evidence" value="ECO:0007669"/>
    <property type="project" value="TreeGrafter"/>
</dbReference>
<dbReference type="PANTHER" id="PTHR11766">
    <property type="entry name" value="TYROSYL-TRNA SYNTHETASE"/>
    <property type="match status" value="1"/>
</dbReference>
<dbReference type="NCBIfam" id="TIGR00234">
    <property type="entry name" value="tyrS"/>
    <property type="match status" value="1"/>
</dbReference>
<dbReference type="STRING" id="1798468.A2110_00435"/>
<evidence type="ECO:0000256" key="9">
    <source>
        <dbReference type="PROSITE-ProRule" id="PRU00182"/>
    </source>
</evidence>
<keyword evidence="4 10" id="KW-0067">ATP-binding</keyword>
<comment type="similarity">
    <text evidence="10">Belongs to the class-I aminoacyl-tRNA synthetase family.</text>
</comment>
<evidence type="ECO:0000256" key="3">
    <source>
        <dbReference type="ARBA" id="ARBA00022741"/>
    </source>
</evidence>
<evidence type="ECO:0000256" key="10">
    <source>
        <dbReference type="RuleBase" id="RU363036"/>
    </source>
</evidence>
<dbReference type="PROSITE" id="PS00178">
    <property type="entry name" value="AA_TRNA_LIGASE_I"/>
    <property type="match status" value="1"/>
</dbReference>
<dbReference type="InterPro" id="IPR002305">
    <property type="entry name" value="aa-tRNA-synth_Ic"/>
</dbReference>
<dbReference type="Gene3D" id="3.40.50.620">
    <property type="entry name" value="HUPs"/>
    <property type="match status" value="1"/>
</dbReference>
<evidence type="ECO:0000256" key="5">
    <source>
        <dbReference type="ARBA" id="ARBA00022917"/>
    </source>
</evidence>
<keyword evidence="5 10" id="KW-0648">Protein biosynthesis</keyword>
<dbReference type="PANTHER" id="PTHR11766:SF1">
    <property type="entry name" value="TYROSINE--TRNA LIGASE"/>
    <property type="match status" value="1"/>
</dbReference>
<dbReference type="SUPFAM" id="SSF55174">
    <property type="entry name" value="Alpha-L RNA-binding motif"/>
    <property type="match status" value="1"/>
</dbReference>
<dbReference type="InterPro" id="IPR014729">
    <property type="entry name" value="Rossmann-like_a/b/a_fold"/>
</dbReference>
<dbReference type="InterPro" id="IPR002307">
    <property type="entry name" value="Tyr-tRNA-ligase"/>
</dbReference>
<dbReference type="PRINTS" id="PR01040">
    <property type="entry name" value="TRNASYNTHTYR"/>
</dbReference>
<protein>
    <recommendedName>
        <fullName evidence="1 8">Tyrosine--tRNA ligase</fullName>
        <ecNumber evidence="1 8">6.1.1.1</ecNumber>
    </recommendedName>
</protein>